<keyword evidence="2" id="KW-1185">Reference proteome</keyword>
<name>A0A2S4KPU9_9HYPO</name>
<organism evidence="1 2">
    <name type="scientific">Tolypocladium paradoxum</name>
    <dbReference type="NCBI Taxonomy" id="94208"/>
    <lineage>
        <taxon>Eukaryota</taxon>
        <taxon>Fungi</taxon>
        <taxon>Dikarya</taxon>
        <taxon>Ascomycota</taxon>
        <taxon>Pezizomycotina</taxon>
        <taxon>Sordariomycetes</taxon>
        <taxon>Hypocreomycetidae</taxon>
        <taxon>Hypocreales</taxon>
        <taxon>Ophiocordycipitaceae</taxon>
        <taxon>Tolypocladium</taxon>
    </lineage>
</organism>
<reference evidence="1 2" key="1">
    <citation type="submission" date="2018-01" db="EMBL/GenBank/DDBJ databases">
        <title>Harnessing the power of phylogenomics to disentangle the directionality and signatures of interkingdom host jumping in the parasitic fungal genus Tolypocladium.</title>
        <authorList>
            <person name="Quandt C.A."/>
            <person name="Patterson W."/>
            <person name="Spatafora J.W."/>
        </authorList>
    </citation>
    <scope>NUCLEOTIDE SEQUENCE [LARGE SCALE GENOMIC DNA]</scope>
    <source>
        <strain evidence="1 2">NRBC 100945</strain>
    </source>
</reference>
<proteinExistence type="predicted"/>
<evidence type="ECO:0000313" key="2">
    <source>
        <dbReference type="Proteomes" id="UP000237481"/>
    </source>
</evidence>
<gene>
    <name evidence="1" type="ORF">TPAR_07557</name>
</gene>
<sequence>MDAVSIGIYNGIFAQEGTNQSQYPGTAFVSAGGFSKKVADTGITRRVTIVNFNIQALSQRKWKTWKGARHWDCTVVVSYDGFTMNVPEGATGGAAAPVVGNFPETALREQLRLRSGL</sequence>
<accession>A0A2S4KPU9</accession>
<evidence type="ECO:0000313" key="1">
    <source>
        <dbReference type="EMBL" id="POR32226.1"/>
    </source>
</evidence>
<dbReference type="Proteomes" id="UP000237481">
    <property type="component" value="Unassembled WGS sequence"/>
</dbReference>
<dbReference type="EMBL" id="PKSG01000888">
    <property type="protein sequence ID" value="POR32226.1"/>
    <property type="molecule type" value="Genomic_DNA"/>
</dbReference>
<protein>
    <submittedName>
        <fullName evidence="1">Uncharacterized protein</fullName>
    </submittedName>
</protein>
<comment type="caution">
    <text evidence="1">The sequence shown here is derived from an EMBL/GenBank/DDBJ whole genome shotgun (WGS) entry which is preliminary data.</text>
</comment>
<dbReference type="AlphaFoldDB" id="A0A2S4KPU9"/>